<dbReference type="GO" id="GO:0035435">
    <property type="term" value="P:phosphate ion transmembrane transport"/>
    <property type="evidence" value="ECO:0007669"/>
    <property type="project" value="TreeGrafter"/>
</dbReference>
<dbReference type="GO" id="GO:0005886">
    <property type="term" value="C:plasma membrane"/>
    <property type="evidence" value="ECO:0007669"/>
    <property type="project" value="UniProtKB-SubCell"/>
</dbReference>
<keyword evidence="6 11" id="KW-0812">Transmembrane</keyword>
<comment type="catalytic activity">
    <reaction evidence="10">
        <text>phosphate(in) + H(+)(in) = phosphate(out) + H(+)(out)</text>
        <dbReference type="Rhea" id="RHEA:29939"/>
        <dbReference type="ChEBI" id="CHEBI:15378"/>
        <dbReference type="ChEBI" id="CHEBI:43474"/>
    </reaction>
</comment>
<keyword evidence="3 11" id="KW-0813">Transport</keyword>
<feature type="transmembrane region" description="Helical" evidence="11">
    <location>
        <begin position="155"/>
        <end position="177"/>
    </location>
</feature>
<name>A0A2X1MSN2_ECOLX</name>
<evidence type="ECO:0000256" key="6">
    <source>
        <dbReference type="ARBA" id="ARBA00022692"/>
    </source>
</evidence>
<evidence type="ECO:0000256" key="7">
    <source>
        <dbReference type="ARBA" id="ARBA00022847"/>
    </source>
</evidence>
<feature type="transmembrane region" description="Helical" evidence="11">
    <location>
        <begin position="96"/>
        <end position="116"/>
    </location>
</feature>
<dbReference type="Proteomes" id="UP000250780">
    <property type="component" value="Unassembled WGS sequence"/>
</dbReference>
<feature type="transmembrane region" description="Helical" evidence="11">
    <location>
        <begin position="12"/>
        <end position="32"/>
    </location>
</feature>
<proteinExistence type="inferred from homology"/>
<protein>
    <recommendedName>
        <fullName evidence="11">Phosphate transporter</fullName>
    </recommendedName>
</protein>
<evidence type="ECO:0000256" key="11">
    <source>
        <dbReference type="RuleBase" id="RU363058"/>
    </source>
</evidence>
<feature type="transmembrane region" description="Helical" evidence="11">
    <location>
        <begin position="379"/>
        <end position="402"/>
    </location>
</feature>
<evidence type="ECO:0000256" key="8">
    <source>
        <dbReference type="ARBA" id="ARBA00022989"/>
    </source>
</evidence>
<keyword evidence="4" id="KW-1003">Cell membrane</keyword>
<keyword evidence="5 11" id="KW-0592">Phosphate transport</keyword>
<dbReference type="PANTHER" id="PTHR11101:SF65">
    <property type="entry name" value="LOW-AFFINITY INORGANIC PHOSPHATE TRANSPORTER PITA-RELATED"/>
    <property type="match status" value="1"/>
</dbReference>
<dbReference type="GO" id="GO:0005315">
    <property type="term" value="F:phosphate transmembrane transporter activity"/>
    <property type="evidence" value="ECO:0007669"/>
    <property type="project" value="InterPro"/>
</dbReference>
<comment type="similarity">
    <text evidence="2">Belongs to the inorganic phosphate transporter (PiT) (TC 2.A.20) family. Pit subfamily.</text>
</comment>
<dbReference type="InterPro" id="IPR047818">
    <property type="entry name" value="Phos_trans_PitA_PitB"/>
</dbReference>
<dbReference type="AlphaFoldDB" id="A0A2X1MSN2"/>
<dbReference type="InterPro" id="IPR001204">
    <property type="entry name" value="Phos_transporter"/>
</dbReference>
<sequence length="540" mass="58032">MLHLFAGLDLHTGLLLLLALAFVLFYEAINGFHDTANAVATVIYTRAMRSQLAVVMAAVFNFLGVLLGGLSVAYAIVHMLPTDLLLNMGSSHGLAMVFSMLLAAIIWNLGTWYFGLPASSSHTLIGAIIGIGLTNALMTGTSVVDALNIPKVLSIFGSLIVSPIVGLVFAGGLIFLLRRYWSGTKKRARIHLTPAEREKKDGKKKPPFWTRIALILSAIGVAFSHGANDGQKGIGLVMLVLIGVAPAGFVVNMNATGYEITRTRDAINNVEAYFEQHPALLKQATGADQLVPAPEAGATQPAEFHCHPSNTINALNRLKGMLTTDVESYDKLSLDQRSQMRRIMLCVSDTIDKVVKMPGVSADDQRLLKKLKSDMLSTIEYAPVWIIMAVALALGIGTMIGWRRVATTIGEKIGKKGMTYAQGMSAQMTAAVSIGLASYTGMPVSTTHVLSSSVAGTMVVDGGGLQRKTVTSILMAWVFTLPAAVLLSGGLYWLSLQFCNRTPPNERVSWPRFQIGDIVRFVHAGCGVNALSAYKNMQIQ</sequence>
<dbReference type="EMBL" id="UASD01000004">
    <property type="protein sequence ID" value="SPX09406.1"/>
    <property type="molecule type" value="Genomic_DNA"/>
</dbReference>
<accession>A0A2X1MSN2</accession>
<evidence type="ECO:0000256" key="4">
    <source>
        <dbReference type="ARBA" id="ARBA00022475"/>
    </source>
</evidence>
<evidence type="ECO:0000256" key="3">
    <source>
        <dbReference type="ARBA" id="ARBA00022448"/>
    </source>
</evidence>
<evidence type="ECO:0000313" key="13">
    <source>
        <dbReference type="Proteomes" id="UP000250780"/>
    </source>
</evidence>
<feature type="transmembrane region" description="Helical" evidence="11">
    <location>
        <begin position="123"/>
        <end position="143"/>
    </location>
</feature>
<evidence type="ECO:0000313" key="12">
    <source>
        <dbReference type="EMBL" id="SPX09406.1"/>
    </source>
</evidence>
<gene>
    <name evidence="12" type="primary">pitA</name>
    <name evidence="12" type="ORF">NCTC9073_00654</name>
</gene>
<comment type="subcellular location">
    <subcellularLocation>
        <location evidence="1">Cell membrane</location>
        <topology evidence="1">Multi-pass membrane protein</topology>
    </subcellularLocation>
    <subcellularLocation>
        <location evidence="11">Membrane</location>
        <topology evidence="11">Multi-pass membrane protein</topology>
    </subcellularLocation>
</comment>
<dbReference type="GO" id="GO:0015293">
    <property type="term" value="F:symporter activity"/>
    <property type="evidence" value="ECO:0007669"/>
    <property type="project" value="UniProtKB-KW"/>
</dbReference>
<feature type="transmembrane region" description="Helical" evidence="11">
    <location>
        <begin position="52"/>
        <end position="76"/>
    </location>
</feature>
<evidence type="ECO:0000256" key="5">
    <source>
        <dbReference type="ARBA" id="ARBA00022592"/>
    </source>
</evidence>
<evidence type="ECO:0000256" key="2">
    <source>
        <dbReference type="ARBA" id="ARBA00005342"/>
    </source>
</evidence>
<dbReference type="NCBIfam" id="NF033774">
    <property type="entry name" value="phos_trans_PitA"/>
    <property type="match status" value="1"/>
</dbReference>
<dbReference type="PANTHER" id="PTHR11101">
    <property type="entry name" value="PHOSPHATE TRANSPORTER"/>
    <property type="match status" value="1"/>
</dbReference>
<keyword evidence="8 11" id="KW-1133">Transmembrane helix</keyword>
<reference evidence="12 13" key="1">
    <citation type="submission" date="2018-06" db="EMBL/GenBank/DDBJ databases">
        <authorList>
            <consortium name="Pathogen Informatics"/>
            <person name="Doyle S."/>
        </authorList>
    </citation>
    <scope>NUCLEOTIDE SEQUENCE [LARGE SCALE GENOMIC DNA]</scope>
    <source>
        <strain evidence="12 13">NCTC9073</strain>
    </source>
</reference>
<evidence type="ECO:0000256" key="9">
    <source>
        <dbReference type="ARBA" id="ARBA00023136"/>
    </source>
</evidence>
<feature type="transmembrane region" description="Helical" evidence="11">
    <location>
        <begin position="233"/>
        <end position="255"/>
    </location>
</feature>
<organism evidence="12 13">
    <name type="scientific">Escherichia coli</name>
    <dbReference type="NCBI Taxonomy" id="562"/>
    <lineage>
        <taxon>Bacteria</taxon>
        <taxon>Pseudomonadati</taxon>
        <taxon>Pseudomonadota</taxon>
        <taxon>Gammaproteobacteria</taxon>
        <taxon>Enterobacterales</taxon>
        <taxon>Enterobacteriaceae</taxon>
        <taxon>Escherichia</taxon>
    </lineage>
</organism>
<keyword evidence="7" id="KW-0769">Symport</keyword>
<keyword evidence="9 11" id="KW-0472">Membrane</keyword>
<feature type="transmembrane region" description="Helical" evidence="11">
    <location>
        <begin position="208"/>
        <end position="227"/>
    </location>
</feature>
<feature type="transmembrane region" description="Helical" evidence="11">
    <location>
        <begin position="474"/>
        <end position="494"/>
    </location>
</feature>
<dbReference type="Pfam" id="PF01384">
    <property type="entry name" value="PHO4"/>
    <property type="match status" value="1"/>
</dbReference>
<evidence type="ECO:0000256" key="1">
    <source>
        <dbReference type="ARBA" id="ARBA00004651"/>
    </source>
</evidence>
<evidence type="ECO:0000256" key="10">
    <source>
        <dbReference type="ARBA" id="ARBA00047348"/>
    </source>
</evidence>